<name>A0A2I1D3Y2_ASPC2</name>
<dbReference type="Proteomes" id="UP000234254">
    <property type="component" value="Unassembled WGS sequence"/>
</dbReference>
<evidence type="ECO:0000313" key="2">
    <source>
        <dbReference type="Proteomes" id="UP000234254"/>
    </source>
</evidence>
<sequence>MPRWKVFRIWNAWLGDLDKVASAQARLKRLGLCDGIQFRFGGRIGNTLRAHQLIRWSEIHDQKEDHSGSATGDTHITTGVVEGIFRAHFEEERDISDINTLLQIIGQIKPGLDIDSIKIWLGQIKEYHGYGKWRRGLGRKASMEYHILR</sequence>
<organism evidence="1 2">
    <name type="scientific">Aspergillus campestris (strain IBT 28561)</name>
    <dbReference type="NCBI Taxonomy" id="1392248"/>
    <lineage>
        <taxon>Eukaryota</taxon>
        <taxon>Fungi</taxon>
        <taxon>Dikarya</taxon>
        <taxon>Ascomycota</taxon>
        <taxon>Pezizomycotina</taxon>
        <taxon>Eurotiomycetes</taxon>
        <taxon>Eurotiomycetidae</taxon>
        <taxon>Eurotiales</taxon>
        <taxon>Aspergillaceae</taxon>
        <taxon>Aspergillus</taxon>
        <taxon>Aspergillus subgen. Circumdati</taxon>
    </lineage>
</organism>
<dbReference type="RefSeq" id="XP_024693177.1">
    <property type="nucleotide sequence ID" value="XM_024840126.1"/>
</dbReference>
<reference evidence="1" key="1">
    <citation type="submission" date="2016-12" db="EMBL/GenBank/DDBJ databases">
        <title>The genomes of Aspergillus section Nigri reveals drivers in fungal speciation.</title>
        <authorList>
            <consortium name="DOE Joint Genome Institute"/>
            <person name="Vesth T.C."/>
            <person name="Nybo J."/>
            <person name="Theobald S."/>
            <person name="Brandl J."/>
            <person name="Frisvad J.C."/>
            <person name="Nielsen K.F."/>
            <person name="Lyhne E.K."/>
            <person name="Kogle M.E."/>
            <person name="Kuo A."/>
            <person name="Riley R."/>
            <person name="Clum A."/>
            <person name="Nolan M."/>
            <person name="Lipzen A."/>
            <person name="Salamov A."/>
            <person name="Henrissat B."/>
            <person name="Wiebenga A."/>
            <person name="De vries R.P."/>
            <person name="Grigoriev I.V."/>
            <person name="Mortensen U.H."/>
            <person name="Andersen M.R."/>
            <person name="Baker S.E."/>
        </authorList>
    </citation>
    <scope>NUCLEOTIDE SEQUENCE</scope>
    <source>
        <strain evidence="1">IBT 28561</strain>
    </source>
</reference>
<accession>A0A2I1D3Y2</accession>
<dbReference type="Gene3D" id="3.40.30.10">
    <property type="entry name" value="Glutaredoxin"/>
    <property type="match status" value="1"/>
</dbReference>
<protein>
    <submittedName>
        <fullName evidence="1">Uncharacterized protein</fullName>
    </submittedName>
</protein>
<gene>
    <name evidence="1" type="ORF">P168DRAFT_317639</name>
</gene>
<proteinExistence type="predicted"/>
<dbReference type="OrthoDB" id="1930760at2759"/>
<evidence type="ECO:0000313" key="1">
    <source>
        <dbReference type="EMBL" id="PKY04583.1"/>
    </source>
</evidence>
<dbReference type="GeneID" id="36547650"/>
<comment type="caution">
    <text evidence="1">The sequence shown here is derived from an EMBL/GenBank/DDBJ whole genome shotgun (WGS) entry which is preliminary data.</text>
</comment>
<dbReference type="EMBL" id="MSFM01000005">
    <property type="protein sequence ID" value="PKY04583.1"/>
    <property type="molecule type" value="Genomic_DNA"/>
</dbReference>
<dbReference type="AlphaFoldDB" id="A0A2I1D3Y2"/>
<keyword evidence="2" id="KW-1185">Reference proteome</keyword>
<dbReference type="VEuPathDB" id="FungiDB:P168DRAFT_317639"/>